<dbReference type="InterPro" id="IPR029050">
    <property type="entry name" value="Immunoprotect_excell_Ig-like"/>
</dbReference>
<keyword evidence="5" id="KW-1185">Reference proteome</keyword>
<evidence type="ECO:0000313" key="4">
    <source>
        <dbReference type="EMBL" id="MCM4082391.1"/>
    </source>
</evidence>
<evidence type="ECO:0000313" key="5">
    <source>
        <dbReference type="Proteomes" id="UP001523216"/>
    </source>
</evidence>
<dbReference type="Pfam" id="PF11611">
    <property type="entry name" value="DUF4352"/>
    <property type="match status" value="1"/>
</dbReference>
<keyword evidence="1" id="KW-0732">Signal</keyword>
<organism evidence="4 5">
    <name type="scientific">Paractinoplanes hotanensis</name>
    <dbReference type="NCBI Taxonomy" id="2906497"/>
    <lineage>
        <taxon>Bacteria</taxon>
        <taxon>Bacillati</taxon>
        <taxon>Actinomycetota</taxon>
        <taxon>Actinomycetes</taxon>
        <taxon>Micromonosporales</taxon>
        <taxon>Micromonosporaceae</taxon>
        <taxon>Paractinoplanes</taxon>
    </lineage>
</organism>
<evidence type="ECO:0000259" key="3">
    <source>
        <dbReference type="Pfam" id="PF11611"/>
    </source>
</evidence>
<dbReference type="EMBL" id="JAMQOL010000048">
    <property type="protein sequence ID" value="MCM4082391.1"/>
    <property type="molecule type" value="Genomic_DNA"/>
</dbReference>
<reference evidence="4 5" key="1">
    <citation type="submission" date="2022-06" db="EMBL/GenBank/DDBJ databases">
        <title>Actinoplanes abujensis sp. nov., isolated from Nigerian arid soil.</title>
        <authorList>
            <person name="Ding P."/>
        </authorList>
    </citation>
    <scope>NUCLEOTIDE SEQUENCE [LARGE SCALE GENOMIC DNA]</scope>
    <source>
        <strain evidence="5">TRM88002</strain>
    </source>
</reference>
<dbReference type="Gene3D" id="2.60.40.1240">
    <property type="match status" value="1"/>
</dbReference>
<protein>
    <submittedName>
        <fullName evidence="4">DUF4352 domain-containing protein</fullName>
    </submittedName>
</protein>
<proteinExistence type="predicted"/>
<sequence>MPHDPRPRFRLNPLLAALFAVIAVVALFLTGVAAQQLGSGEPVAAAEPTRTAPTTRPAQPGLGDKVRDGKFEFVVSRLDCSRATVGPEHLTRTAEGRYCVISLSVRNISDAARYFLGQAQKAYDATGTAYGDDTIAGVYANRDTQTFLEKLDPGERVTGKLVFDVPRTVKLTTLELHDSPLSGGVQVALTRA</sequence>
<feature type="region of interest" description="Disordered" evidence="2">
    <location>
        <begin position="41"/>
        <end position="63"/>
    </location>
</feature>
<evidence type="ECO:0000256" key="2">
    <source>
        <dbReference type="SAM" id="MobiDB-lite"/>
    </source>
</evidence>
<dbReference type="RefSeq" id="WP_251802115.1">
    <property type="nucleotide sequence ID" value="NZ_JAMQOL010000048.1"/>
</dbReference>
<feature type="compositionally biased region" description="Low complexity" evidence="2">
    <location>
        <begin position="41"/>
        <end position="58"/>
    </location>
</feature>
<dbReference type="InterPro" id="IPR029051">
    <property type="entry name" value="DUF4352"/>
</dbReference>
<comment type="caution">
    <text evidence="4">The sequence shown here is derived from an EMBL/GenBank/DDBJ whole genome shotgun (WGS) entry which is preliminary data.</text>
</comment>
<name>A0ABT0Y8M9_9ACTN</name>
<accession>A0ABT0Y8M9</accession>
<dbReference type="Proteomes" id="UP001523216">
    <property type="component" value="Unassembled WGS sequence"/>
</dbReference>
<feature type="domain" description="DUF4352" evidence="3">
    <location>
        <begin position="61"/>
        <end position="184"/>
    </location>
</feature>
<evidence type="ECO:0000256" key="1">
    <source>
        <dbReference type="ARBA" id="ARBA00022729"/>
    </source>
</evidence>
<gene>
    <name evidence="4" type="ORF">LXN57_32975</name>
</gene>